<organism evidence="2 3">
    <name type="scientific">Laetiporus sulphureus 93-53</name>
    <dbReference type="NCBI Taxonomy" id="1314785"/>
    <lineage>
        <taxon>Eukaryota</taxon>
        <taxon>Fungi</taxon>
        <taxon>Dikarya</taxon>
        <taxon>Basidiomycota</taxon>
        <taxon>Agaricomycotina</taxon>
        <taxon>Agaricomycetes</taxon>
        <taxon>Polyporales</taxon>
        <taxon>Laetiporus</taxon>
    </lineage>
</organism>
<feature type="region of interest" description="Disordered" evidence="1">
    <location>
        <begin position="187"/>
        <end position="218"/>
    </location>
</feature>
<dbReference type="EMBL" id="KV427620">
    <property type="protein sequence ID" value="KZT07198.1"/>
    <property type="molecule type" value="Genomic_DNA"/>
</dbReference>
<accession>A0A165EJS5</accession>
<feature type="region of interest" description="Disordered" evidence="1">
    <location>
        <begin position="62"/>
        <end position="85"/>
    </location>
</feature>
<dbReference type="AlphaFoldDB" id="A0A165EJS5"/>
<feature type="region of interest" description="Disordered" evidence="1">
    <location>
        <begin position="1"/>
        <end position="47"/>
    </location>
</feature>
<keyword evidence="3" id="KW-1185">Reference proteome</keyword>
<feature type="compositionally biased region" description="Polar residues" evidence="1">
    <location>
        <begin position="1"/>
        <end position="32"/>
    </location>
</feature>
<reference evidence="2 3" key="1">
    <citation type="journal article" date="2016" name="Mol. Biol. Evol.">
        <title>Comparative Genomics of Early-Diverging Mushroom-Forming Fungi Provides Insights into the Origins of Lignocellulose Decay Capabilities.</title>
        <authorList>
            <person name="Nagy L.G."/>
            <person name="Riley R."/>
            <person name="Tritt A."/>
            <person name="Adam C."/>
            <person name="Daum C."/>
            <person name="Floudas D."/>
            <person name="Sun H."/>
            <person name="Yadav J.S."/>
            <person name="Pangilinan J."/>
            <person name="Larsson K.H."/>
            <person name="Matsuura K."/>
            <person name="Barry K."/>
            <person name="Labutti K."/>
            <person name="Kuo R."/>
            <person name="Ohm R.A."/>
            <person name="Bhattacharya S.S."/>
            <person name="Shirouzu T."/>
            <person name="Yoshinaga Y."/>
            <person name="Martin F.M."/>
            <person name="Grigoriev I.V."/>
            <person name="Hibbett D.S."/>
        </authorList>
    </citation>
    <scope>NUCLEOTIDE SEQUENCE [LARGE SCALE GENOMIC DNA]</scope>
    <source>
        <strain evidence="2 3">93-53</strain>
    </source>
</reference>
<dbReference type="InParanoid" id="A0A165EJS5"/>
<proteinExistence type="predicted"/>
<dbReference type="GeneID" id="63825782"/>
<dbReference type="Proteomes" id="UP000076871">
    <property type="component" value="Unassembled WGS sequence"/>
</dbReference>
<dbReference type="RefSeq" id="XP_040764938.1">
    <property type="nucleotide sequence ID" value="XM_040908753.1"/>
</dbReference>
<gene>
    <name evidence="2" type="ORF">LAESUDRAFT_725097</name>
</gene>
<sequence>MSSVSTLVNATNLMGSARNTPQRRTLQRTKSMYFNKPSKPQDAKENKTMRSAPFFPLPEKQVTRLSSISRGGKGRSRDAPAVPLPPDVTYFSPSLPRPRCQHRAMVIEPMKGLNPDWLPSMRRYMEQQQLTWRLACEGKVPHDVGLFALEMLIKGGVARRGPGRCRCEQEQSFARVIYTMQQRAEAAWKRSDSSSRCKSAGEASAAARPQRDNLPTEG</sequence>
<name>A0A165EJS5_9APHY</name>
<evidence type="ECO:0000313" key="2">
    <source>
        <dbReference type="EMBL" id="KZT07198.1"/>
    </source>
</evidence>
<evidence type="ECO:0000256" key="1">
    <source>
        <dbReference type="SAM" id="MobiDB-lite"/>
    </source>
</evidence>
<evidence type="ECO:0000313" key="3">
    <source>
        <dbReference type="Proteomes" id="UP000076871"/>
    </source>
</evidence>
<protein>
    <submittedName>
        <fullName evidence="2">Uncharacterized protein</fullName>
    </submittedName>
</protein>